<dbReference type="GeneID" id="78335868"/>
<gene>
    <name evidence="1" type="ordered locus">Acfer_1027</name>
</gene>
<accession>D2RJZ5</accession>
<proteinExistence type="predicted"/>
<reference evidence="1 2" key="1">
    <citation type="journal article" date="2010" name="Stand. Genomic Sci.">
        <title>Complete genome sequence of Acidaminococcus fermentans type strain (VR4).</title>
        <authorList>
            <person name="Chang Y.J."/>
            <person name="Pukall R."/>
            <person name="Saunders E."/>
            <person name="Lapidus A."/>
            <person name="Copeland A."/>
            <person name="Nolan M."/>
            <person name="Glavina Del Rio T."/>
            <person name="Lucas S."/>
            <person name="Chen F."/>
            <person name="Tice H."/>
            <person name="Cheng J.F."/>
            <person name="Han C."/>
            <person name="Detter J.C."/>
            <person name="Bruce D."/>
            <person name="Goodwin L."/>
            <person name="Pitluck S."/>
            <person name="Mikhailova N."/>
            <person name="Liolios K."/>
            <person name="Pati A."/>
            <person name="Ivanova N."/>
            <person name="Mavromatis K."/>
            <person name="Chen A."/>
            <person name="Palaniappan K."/>
            <person name="Land M."/>
            <person name="Hauser L."/>
            <person name="Jeffries C.D."/>
            <person name="Brettin T."/>
            <person name="Rohde M."/>
            <person name="Goker M."/>
            <person name="Bristow J."/>
            <person name="Eisen J.A."/>
            <person name="Markowitz V."/>
            <person name="Hugenholtz P."/>
            <person name="Kyrpides N.C."/>
            <person name="Klenk H.P."/>
        </authorList>
    </citation>
    <scope>NUCLEOTIDE SEQUENCE [LARGE SCALE GENOMIC DNA]</scope>
    <source>
        <strain evidence="2">ATCC 25085 / DSM 20731 / CCUG 9996 / CIP 106432 / VR4</strain>
    </source>
</reference>
<dbReference type="KEGG" id="afn:Acfer_1027"/>
<evidence type="ECO:0000313" key="2">
    <source>
        <dbReference type="Proteomes" id="UP000001902"/>
    </source>
</evidence>
<dbReference type="Proteomes" id="UP000001902">
    <property type="component" value="Chromosome"/>
</dbReference>
<keyword evidence="2" id="KW-1185">Reference proteome</keyword>
<dbReference type="AlphaFoldDB" id="D2RJZ5"/>
<evidence type="ECO:0000313" key="1">
    <source>
        <dbReference type="EMBL" id="ADB47397.1"/>
    </source>
</evidence>
<dbReference type="HOGENOM" id="CLU_3094493_0_0_9"/>
<dbReference type="EMBL" id="CP001859">
    <property type="protein sequence ID" value="ADB47397.1"/>
    <property type="molecule type" value="Genomic_DNA"/>
</dbReference>
<organism evidence="1 2">
    <name type="scientific">Acidaminococcus fermentans (strain ATCC 25085 / DSM 20731 / CCUG 9996 / CIP 106432 / VR4)</name>
    <dbReference type="NCBI Taxonomy" id="591001"/>
    <lineage>
        <taxon>Bacteria</taxon>
        <taxon>Bacillati</taxon>
        <taxon>Bacillota</taxon>
        <taxon>Negativicutes</taxon>
        <taxon>Acidaminococcales</taxon>
        <taxon>Acidaminococcaceae</taxon>
        <taxon>Acidaminococcus</taxon>
    </lineage>
</organism>
<dbReference type="STRING" id="591001.Acfer_1027"/>
<sequence length="51" mass="5703">MSHLVDIQPWLLMHPGNDVLAPEEMKAATKIMGKLLRGYIDFTGALIESYS</sequence>
<name>D2RJZ5_ACIFV</name>
<protein>
    <submittedName>
        <fullName evidence="1">Uncharacterized protein</fullName>
    </submittedName>
</protein>
<dbReference type="RefSeq" id="WP_012938386.1">
    <property type="nucleotide sequence ID" value="NC_013740.1"/>
</dbReference>